<gene>
    <name evidence="2" type="ORF">QO019_006219</name>
</gene>
<proteinExistence type="predicted"/>
<sequence length="81" mass="8747">MDRPIAPYVTPWTGESTQPAPLTVTASGVASSDPLKDALARDLDGVLWTLCSGATRGRPEYAAELHPYRQRTAMEQLLCAC</sequence>
<name>A0ABU0KTM2_9ACTN</name>
<dbReference type="EMBL" id="JAUSWC010000031">
    <property type="protein sequence ID" value="MDQ0491322.1"/>
    <property type="molecule type" value="Genomic_DNA"/>
</dbReference>
<organism evidence="2 3">
    <name type="scientific">Streptomyces thermodiastaticus</name>
    <dbReference type="NCBI Taxonomy" id="44061"/>
    <lineage>
        <taxon>Bacteria</taxon>
        <taxon>Bacillati</taxon>
        <taxon>Actinomycetota</taxon>
        <taxon>Actinomycetes</taxon>
        <taxon>Kitasatosporales</taxon>
        <taxon>Streptomycetaceae</taxon>
        <taxon>Streptomyces</taxon>
    </lineage>
</organism>
<comment type="caution">
    <text evidence="2">The sequence shown here is derived from an EMBL/GenBank/DDBJ whole genome shotgun (WGS) entry which is preliminary data.</text>
</comment>
<reference evidence="2 3" key="1">
    <citation type="submission" date="2023-07" db="EMBL/GenBank/DDBJ databases">
        <title>Genomic Encyclopedia of Type Strains, Phase IV (KMG-IV): sequencing the most valuable type-strain genomes for metagenomic binning, comparative biology and taxonomic classification.</title>
        <authorList>
            <person name="Goeker M."/>
        </authorList>
    </citation>
    <scope>NUCLEOTIDE SEQUENCE [LARGE SCALE GENOMIC DNA]</scope>
    <source>
        <strain evidence="2 3">DSM 40573</strain>
    </source>
</reference>
<evidence type="ECO:0000256" key="1">
    <source>
        <dbReference type="SAM" id="MobiDB-lite"/>
    </source>
</evidence>
<protein>
    <submittedName>
        <fullName evidence="2">Uncharacterized protein</fullName>
    </submittedName>
</protein>
<dbReference type="Proteomes" id="UP001236795">
    <property type="component" value="Unassembled WGS sequence"/>
</dbReference>
<evidence type="ECO:0000313" key="2">
    <source>
        <dbReference type="EMBL" id="MDQ0491322.1"/>
    </source>
</evidence>
<accession>A0ABU0KTM2</accession>
<keyword evidence="3" id="KW-1185">Reference proteome</keyword>
<evidence type="ECO:0000313" key="3">
    <source>
        <dbReference type="Proteomes" id="UP001236795"/>
    </source>
</evidence>
<dbReference type="RefSeq" id="WP_258907087.1">
    <property type="nucleotide sequence ID" value="NZ_JAUSWC010000031.1"/>
</dbReference>
<feature type="region of interest" description="Disordered" evidence="1">
    <location>
        <begin position="1"/>
        <end position="20"/>
    </location>
</feature>